<dbReference type="PANTHER" id="PTHR30126:SF64">
    <property type="entry name" value="HTH-TYPE TRANSCRIPTIONAL REGULATOR CITR"/>
    <property type="match status" value="1"/>
</dbReference>
<dbReference type="InterPro" id="IPR036390">
    <property type="entry name" value="WH_DNA-bd_sf"/>
</dbReference>
<dbReference type="PRINTS" id="PR00039">
    <property type="entry name" value="HTHLYSR"/>
</dbReference>
<comment type="caution">
    <text evidence="6">The sequence shown here is derived from an EMBL/GenBank/DDBJ whole genome shotgun (WGS) entry which is preliminary data.</text>
</comment>
<reference evidence="6" key="1">
    <citation type="submission" date="2021-04" db="EMBL/GenBank/DDBJ databases">
        <title>Taxonomic assessment of Weissella genus.</title>
        <authorList>
            <person name="Fanelli F."/>
            <person name="Chieffi D."/>
            <person name="Dell'Aquila A."/>
            <person name="Gyu-Sung C."/>
            <person name="Franz C.M.A.P."/>
            <person name="Fusco V."/>
        </authorList>
    </citation>
    <scope>NUCLEOTIDE SEQUENCE</scope>
    <source>
        <strain evidence="6">LMG 25373</strain>
    </source>
</reference>
<feature type="domain" description="HTH lysR-type" evidence="5">
    <location>
        <begin position="1"/>
        <end position="58"/>
    </location>
</feature>
<dbReference type="InterPro" id="IPR000847">
    <property type="entry name" value="LysR_HTH_N"/>
</dbReference>
<dbReference type="EMBL" id="JAGMVS010000076">
    <property type="protein sequence ID" value="MCM2438087.1"/>
    <property type="molecule type" value="Genomic_DNA"/>
</dbReference>
<dbReference type="Pfam" id="PF03466">
    <property type="entry name" value="LysR_substrate"/>
    <property type="match status" value="1"/>
</dbReference>
<proteinExistence type="inferred from homology"/>
<evidence type="ECO:0000256" key="1">
    <source>
        <dbReference type="ARBA" id="ARBA00009437"/>
    </source>
</evidence>
<keyword evidence="4" id="KW-0804">Transcription</keyword>
<evidence type="ECO:0000256" key="3">
    <source>
        <dbReference type="ARBA" id="ARBA00023125"/>
    </source>
</evidence>
<protein>
    <submittedName>
        <fullName evidence="6">LysR family transcriptional regulator</fullName>
    </submittedName>
</protein>
<dbReference type="SUPFAM" id="SSF46785">
    <property type="entry name" value="Winged helix' DNA-binding domain"/>
    <property type="match status" value="1"/>
</dbReference>
<organism evidence="6 7">
    <name type="scientific">Periweissella beninensis</name>
    <dbReference type="NCBI Taxonomy" id="504936"/>
    <lineage>
        <taxon>Bacteria</taxon>
        <taxon>Bacillati</taxon>
        <taxon>Bacillota</taxon>
        <taxon>Bacilli</taxon>
        <taxon>Lactobacillales</taxon>
        <taxon>Lactobacillaceae</taxon>
        <taxon>Periweissella</taxon>
    </lineage>
</organism>
<dbReference type="Gene3D" id="1.10.10.10">
    <property type="entry name" value="Winged helix-like DNA-binding domain superfamily/Winged helix DNA-binding domain"/>
    <property type="match status" value="1"/>
</dbReference>
<dbReference type="PROSITE" id="PS50931">
    <property type="entry name" value="HTH_LYSR"/>
    <property type="match status" value="1"/>
</dbReference>
<dbReference type="InterPro" id="IPR005119">
    <property type="entry name" value="LysR_subst-bd"/>
</dbReference>
<sequence>MLKLLKTFVTVYETRSFSTAAKQLFVSQPTVSNHIHQLELEFNTKLFIRDGNSLIMPTEIAGQLYQKALNLLNDWTAINDDIASFKDPKISLKIAVSHTAGAIILPIIIPLVLNSKDHFDVQIEMHNSEYIRDALHNHQFDIGLIEKPIVTTNLVIHHLIDDELVLAGNLASNLWLIREHGSGVYHYTMQYFKANKISPSNKMIVANNDLIINFLKHGIGKSIVSIHALPKTVPYQVLDDTFNRSFYMLTQQTINTPAIKSLVATILLTLNN</sequence>
<keyword evidence="2" id="KW-0805">Transcription regulation</keyword>
<dbReference type="Pfam" id="PF00126">
    <property type="entry name" value="HTH_1"/>
    <property type="match status" value="1"/>
</dbReference>
<keyword evidence="3" id="KW-0238">DNA-binding</keyword>
<accession>A0ABT0VJS6</accession>
<comment type="similarity">
    <text evidence="1">Belongs to the LysR transcriptional regulatory family.</text>
</comment>
<evidence type="ECO:0000313" key="7">
    <source>
        <dbReference type="Proteomes" id="UP001057481"/>
    </source>
</evidence>
<dbReference type="InterPro" id="IPR036388">
    <property type="entry name" value="WH-like_DNA-bd_sf"/>
</dbReference>
<evidence type="ECO:0000256" key="2">
    <source>
        <dbReference type="ARBA" id="ARBA00023015"/>
    </source>
</evidence>
<evidence type="ECO:0000259" key="5">
    <source>
        <dbReference type="PROSITE" id="PS50931"/>
    </source>
</evidence>
<evidence type="ECO:0000256" key="4">
    <source>
        <dbReference type="ARBA" id="ARBA00023163"/>
    </source>
</evidence>
<evidence type="ECO:0000313" key="6">
    <source>
        <dbReference type="EMBL" id="MCM2438087.1"/>
    </source>
</evidence>
<dbReference type="RefSeq" id="WP_205143994.1">
    <property type="nucleotide sequence ID" value="NZ_JAFBDN010000016.1"/>
</dbReference>
<dbReference type="Proteomes" id="UP001057481">
    <property type="component" value="Unassembled WGS sequence"/>
</dbReference>
<dbReference type="Gene3D" id="3.40.190.290">
    <property type="match status" value="1"/>
</dbReference>
<name>A0ABT0VJS6_9LACO</name>
<dbReference type="SUPFAM" id="SSF53850">
    <property type="entry name" value="Periplasmic binding protein-like II"/>
    <property type="match status" value="1"/>
</dbReference>
<gene>
    <name evidence="6" type="ORF">KAK10_09270</name>
</gene>
<dbReference type="PANTHER" id="PTHR30126">
    <property type="entry name" value="HTH-TYPE TRANSCRIPTIONAL REGULATOR"/>
    <property type="match status" value="1"/>
</dbReference>
<keyword evidence="7" id="KW-1185">Reference proteome</keyword>